<dbReference type="KEGG" id="rama:IDM48_05690"/>
<sequence length="61" mass="6934">MWYFLANEGLHSGLRHHLGRAQGTSGASVDREQVVRSTRESCNDVREEEIEETAENLTGRF</sequence>
<dbReference type="AlphaFoldDB" id="A0A7H2BMH4"/>
<dbReference type="EMBL" id="CP061538">
    <property type="protein sequence ID" value="QNV40870.1"/>
    <property type="molecule type" value="Genomic_DNA"/>
</dbReference>
<gene>
    <name evidence="2" type="ORF">IDM48_05690</name>
</gene>
<evidence type="ECO:0000313" key="2">
    <source>
        <dbReference type="EMBL" id="QNV40870.1"/>
    </source>
</evidence>
<keyword evidence="3" id="KW-1185">Reference proteome</keyword>
<proteinExistence type="predicted"/>
<organism evidence="2 3">
    <name type="scientific">Rothia amarae</name>
    <dbReference type="NCBI Taxonomy" id="169480"/>
    <lineage>
        <taxon>Bacteria</taxon>
        <taxon>Bacillati</taxon>
        <taxon>Actinomycetota</taxon>
        <taxon>Actinomycetes</taxon>
        <taxon>Micrococcales</taxon>
        <taxon>Micrococcaceae</taxon>
        <taxon>Rothia</taxon>
    </lineage>
</organism>
<name>A0A7H2BMH4_9MICC</name>
<protein>
    <submittedName>
        <fullName evidence="2">Uncharacterized protein</fullName>
    </submittedName>
</protein>
<evidence type="ECO:0000313" key="3">
    <source>
        <dbReference type="Proteomes" id="UP000516421"/>
    </source>
</evidence>
<feature type="compositionally biased region" description="Basic and acidic residues" evidence="1">
    <location>
        <begin position="29"/>
        <end position="45"/>
    </location>
</feature>
<feature type="region of interest" description="Disordered" evidence="1">
    <location>
        <begin position="18"/>
        <end position="61"/>
    </location>
</feature>
<evidence type="ECO:0000256" key="1">
    <source>
        <dbReference type="SAM" id="MobiDB-lite"/>
    </source>
</evidence>
<accession>A0A7H2BMH4</accession>
<dbReference type="Proteomes" id="UP000516421">
    <property type="component" value="Chromosome"/>
</dbReference>
<dbReference type="RefSeq" id="WP_190618517.1">
    <property type="nucleotide sequence ID" value="NZ_CP061538.1"/>
</dbReference>
<reference evidence="2 3" key="1">
    <citation type="submission" date="2020-09" db="EMBL/GenBank/DDBJ databases">
        <title>Investigation of environmental microbe.</title>
        <authorList>
            <person name="Ou Y."/>
            <person name="Kang Q."/>
        </authorList>
    </citation>
    <scope>NUCLEOTIDE SEQUENCE [LARGE SCALE GENOMIC DNA]</scope>
    <source>
        <strain evidence="2 3">KJZ-9</strain>
    </source>
</reference>